<sequence length="110" mass="11482">MSNFSETGSRPNDKMPKGKPLGHDEVAGAEDEVQSGDDSFGILDDEDEDNSSVMDRENQAGSGKANAEKFGGSDEARPVARRPAGCRGQERATGPNREGAGSVRKGTDGA</sequence>
<feature type="compositionally biased region" description="Basic and acidic residues" evidence="1">
    <location>
        <begin position="11"/>
        <end position="26"/>
    </location>
</feature>
<comment type="caution">
    <text evidence="2">The sequence shown here is derived from an EMBL/GenBank/DDBJ whole genome shotgun (WGS) entry which is preliminary data.</text>
</comment>
<dbReference type="EMBL" id="BMIQ01000009">
    <property type="protein sequence ID" value="GGE20342.1"/>
    <property type="molecule type" value="Genomic_DNA"/>
</dbReference>
<evidence type="ECO:0000313" key="2">
    <source>
        <dbReference type="EMBL" id="GGE20342.1"/>
    </source>
</evidence>
<accession>A0A917EAX4</accession>
<organism evidence="2 3">
    <name type="scientific">Aureimonas endophytica</name>
    <dbReference type="NCBI Taxonomy" id="2027858"/>
    <lineage>
        <taxon>Bacteria</taxon>
        <taxon>Pseudomonadati</taxon>
        <taxon>Pseudomonadota</taxon>
        <taxon>Alphaproteobacteria</taxon>
        <taxon>Hyphomicrobiales</taxon>
        <taxon>Aurantimonadaceae</taxon>
        <taxon>Aureimonas</taxon>
    </lineage>
</organism>
<name>A0A917EAX4_9HYPH</name>
<feature type="region of interest" description="Disordered" evidence="1">
    <location>
        <begin position="1"/>
        <end position="110"/>
    </location>
</feature>
<evidence type="ECO:0000256" key="1">
    <source>
        <dbReference type="SAM" id="MobiDB-lite"/>
    </source>
</evidence>
<keyword evidence="3" id="KW-1185">Reference proteome</keyword>
<reference evidence="2" key="1">
    <citation type="journal article" date="2014" name="Int. J. Syst. Evol. Microbiol.">
        <title>Complete genome sequence of Corynebacterium casei LMG S-19264T (=DSM 44701T), isolated from a smear-ripened cheese.</title>
        <authorList>
            <consortium name="US DOE Joint Genome Institute (JGI-PGF)"/>
            <person name="Walter F."/>
            <person name="Albersmeier A."/>
            <person name="Kalinowski J."/>
            <person name="Ruckert C."/>
        </authorList>
    </citation>
    <scope>NUCLEOTIDE SEQUENCE</scope>
    <source>
        <strain evidence="2">CGMCC 1.15367</strain>
    </source>
</reference>
<proteinExistence type="predicted"/>
<dbReference type="AlphaFoldDB" id="A0A917EAX4"/>
<dbReference type="Proteomes" id="UP000644699">
    <property type="component" value="Unassembled WGS sequence"/>
</dbReference>
<feature type="compositionally biased region" description="Polar residues" evidence="1">
    <location>
        <begin position="1"/>
        <end position="10"/>
    </location>
</feature>
<gene>
    <name evidence="2" type="ORF">GCM10011390_44500</name>
</gene>
<reference evidence="2" key="2">
    <citation type="submission" date="2020-09" db="EMBL/GenBank/DDBJ databases">
        <authorList>
            <person name="Sun Q."/>
            <person name="Zhou Y."/>
        </authorList>
    </citation>
    <scope>NUCLEOTIDE SEQUENCE</scope>
    <source>
        <strain evidence="2">CGMCC 1.15367</strain>
    </source>
</reference>
<evidence type="ECO:0000313" key="3">
    <source>
        <dbReference type="Proteomes" id="UP000644699"/>
    </source>
</evidence>
<protein>
    <submittedName>
        <fullName evidence="2">Uncharacterized protein</fullName>
    </submittedName>
</protein>